<dbReference type="EMBL" id="KZ293646">
    <property type="protein sequence ID" value="PBL01401.1"/>
    <property type="molecule type" value="Genomic_DNA"/>
</dbReference>
<keyword evidence="2" id="KW-1185">Reference proteome</keyword>
<dbReference type="InParanoid" id="A0A2H3E4Y9"/>
<sequence>MLIPSLALAHYTPSSTRDSGRILTQTQPTKTLTLLRMTGNIPVRLAISSSIERVAPEYMSTHIPVLHHYLGATPTCTTAIETVLRYSWHSVSCRSYIHHKIAFLPSFVFPALIQFVFELPVLTCETNQFQLIEGLGPLSHNTDGYAV</sequence>
<organism evidence="1 2">
    <name type="scientific">Armillaria gallica</name>
    <name type="common">Bulbous honey fungus</name>
    <name type="synonym">Armillaria bulbosa</name>
    <dbReference type="NCBI Taxonomy" id="47427"/>
    <lineage>
        <taxon>Eukaryota</taxon>
        <taxon>Fungi</taxon>
        <taxon>Dikarya</taxon>
        <taxon>Basidiomycota</taxon>
        <taxon>Agaricomycotina</taxon>
        <taxon>Agaricomycetes</taxon>
        <taxon>Agaricomycetidae</taxon>
        <taxon>Agaricales</taxon>
        <taxon>Marasmiineae</taxon>
        <taxon>Physalacriaceae</taxon>
        <taxon>Armillaria</taxon>
    </lineage>
</organism>
<reference evidence="2" key="1">
    <citation type="journal article" date="2017" name="Nat. Ecol. Evol.">
        <title>Genome expansion and lineage-specific genetic innovations in the forest pathogenic fungi Armillaria.</title>
        <authorList>
            <person name="Sipos G."/>
            <person name="Prasanna A.N."/>
            <person name="Walter M.C."/>
            <person name="O'Connor E."/>
            <person name="Balint B."/>
            <person name="Krizsan K."/>
            <person name="Kiss B."/>
            <person name="Hess J."/>
            <person name="Varga T."/>
            <person name="Slot J."/>
            <person name="Riley R."/>
            <person name="Boka B."/>
            <person name="Rigling D."/>
            <person name="Barry K."/>
            <person name="Lee J."/>
            <person name="Mihaltcheva S."/>
            <person name="LaButti K."/>
            <person name="Lipzen A."/>
            <person name="Waldron R."/>
            <person name="Moloney N.M."/>
            <person name="Sperisen C."/>
            <person name="Kredics L."/>
            <person name="Vagvoelgyi C."/>
            <person name="Patrignani A."/>
            <person name="Fitzpatrick D."/>
            <person name="Nagy I."/>
            <person name="Doyle S."/>
            <person name="Anderson J.B."/>
            <person name="Grigoriev I.V."/>
            <person name="Gueldener U."/>
            <person name="Muensterkoetter M."/>
            <person name="Nagy L.G."/>
        </authorList>
    </citation>
    <scope>NUCLEOTIDE SEQUENCE [LARGE SCALE GENOMIC DNA]</scope>
    <source>
        <strain evidence="2">Ar21-2</strain>
    </source>
</reference>
<accession>A0A2H3E4Y9</accession>
<dbReference type="Proteomes" id="UP000217790">
    <property type="component" value="Unassembled WGS sequence"/>
</dbReference>
<gene>
    <name evidence="1" type="ORF">ARMGADRAFT_425320</name>
</gene>
<name>A0A2H3E4Y9_ARMGA</name>
<evidence type="ECO:0000313" key="2">
    <source>
        <dbReference type="Proteomes" id="UP000217790"/>
    </source>
</evidence>
<evidence type="ECO:0000313" key="1">
    <source>
        <dbReference type="EMBL" id="PBL01401.1"/>
    </source>
</evidence>
<dbReference type="AlphaFoldDB" id="A0A2H3E4Y9"/>
<proteinExistence type="predicted"/>
<protein>
    <submittedName>
        <fullName evidence="1">Uncharacterized protein</fullName>
    </submittedName>
</protein>